<feature type="compositionally biased region" description="Polar residues" evidence="1">
    <location>
        <begin position="490"/>
        <end position="499"/>
    </location>
</feature>
<dbReference type="InterPro" id="IPR025724">
    <property type="entry name" value="GAG-pre-integrase_dom"/>
</dbReference>
<dbReference type="Pfam" id="PF00665">
    <property type="entry name" value="rve"/>
    <property type="match status" value="1"/>
</dbReference>
<gene>
    <name evidence="3" type="ORF">Tco_0951275</name>
</gene>
<dbReference type="InterPro" id="IPR012337">
    <property type="entry name" value="RNaseH-like_sf"/>
</dbReference>
<dbReference type="PROSITE" id="PS50994">
    <property type="entry name" value="INTEGRASE"/>
    <property type="match status" value="1"/>
</dbReference>
<feature type="region of interest" description="Disordered" evidence="1">
    <location>
        <begin position="1"/>
        <end position="22"/>
    </location>
</feature>
<dbReference type="PANTHER" id="PTHR42648">
    <property type="entry name" value="TRANSPOSASE, PUTATIVE-RELATED"/>
    <property type="match status" value="1"/>
</dbReference>
<feature type="compositionally biased region" description="Polar residues" evidence="1">
    <location>
        <begin position="465"/>
        <end position="482"/>
    </location>
</feature>
<dbReference type="InterPro" id="IPR036397">
    <property type="entry name" value="RNaseH_sf"/>
</dbReference>
<feature type="domain" description="Integrase catalytic" evidence="2">
    <location>
        <begin position="251"/>
        <end position="424"/>
    </location>
</feature>
<feature type="compositionally biased region" description="Polar residues" evidence="1">
    <location>
        <begin position="7"/>
        <end position="22"/>
    </location>
</feature>
<reference evidence="3" key="1">
    <citation type="journal article" date="2022" name="Int. J. Mol. Sci.">
        <title>Draft Genome of Tanacetum Coccineum: Genomic Comparison of Closely Related Tanacetum-Family Plants.</title>
        <authorList>
            <person name="Yamashiro T."/>
            <person name="Shiraishi A."/>
            <person name="Nakayama K."/>
            <person name="Satake H."/>
        </authorList>
    </citation>
    <scope>NUCLEOTIDE SEQUENCE</scope>
</reference>
<comment type="caution">
    <text evidence="3">The sequence shown here is derived from an EMBL/GenBank/DDBJ whole genome shotgun (WGS) entry which is preliminary data.</text>
</comment>
<protein>
    <submittedName>
        <fullName evidence="3">Ribonuclease H-like domain-containing protein</fullName>
    </submittedName>
</protein>
<dbReference type="Pfam" id="PF13976">
    <property type="entry name" value="gag_pre-integrs"/>
    <property type="match status" value="1"/>
</dbReference>
<proteinExistence type="predicted"/>
<evidence type="ECO:0000259" key="2">
    <source>
        <dbReference type="PROSITE" id="PS50994"/>
    </source>
</evidence>
<organism evidence="3 4">
    <name type="scientific">Tanacetum coccineum</name>
    <dbReference type="NCBI Taxonomy" id="301880"/>
    <lineage>
        <taxon>Eukaryota</taxon>
        <taxon>Viridiplantae</taxon>
        <taxon>Streptophyta</taxon>
        <taxon>Embryophyta</taxon>
        <taxon>Tracheophyta</taxon>
        <taxon>Spermatophyta</taxon>
        <taxon>Magnoliopsida</taxon>
        <taxon>eudicotyledons</taxon>
        <taxon>Gunneridae</taxon>
        <taxon>Pentapetalae</taxon>
        <taxon>asterids</taxon>
        <taxon>campanulids</taxon>
        <taxon>Asterales</taxon>
        <taxon>Asteraceae</taxon>
        <taxon>Asteroideae</taxon>
        <taxon>Anthemideae</taxon>
        <taxon>Anthemidinae</taxon>
        <taxon>Tanacetum</taxon>
    </lineage>
</organism>
<sequence>MFFKPNFNANYDTKGSDKQPSACNSPASFTAEQMQKLLNLINDSTSGNTQANMAGRVSFFNGNVFFNVNLSKFYCGNTKFLVKTITLGLIHDVWANQHLTTSTIADQFPLCEIETLQNVDLHDVLVVPGYCVSLLSVNKLIKDSKLFVGFDEDKCYIQDLDKGITLGTGSESGGLYLFDDSKNISLGNVNTVMAFNVSKDLWHNRLGHPTDQVLYVLKNNLNLSKNTCVSACETCHRAKQIREPFPLSDHKSMNPGELVHLDLWGPYKVSSREGFRYFLTIVDDYSRAVWTYLLKTKDEVFDCVVNFIKLIHNQFNVKIKTFRSDNGTEFVNKKMFSLLADLGIIHQTSCPHTPQQNGIAERKHRHLLNVAMFQGGIPLNFWSDCILTAVYLINRLPSSVLSGLKNDVKFYETVFPFKMKNTKRHDLADVDYTNDAELVTFFDNQTIPSPNDDERATPCEEGGVHSNTDASTYHQPRENSATHLGDNIISEGNFQNDSPVHNDIMSRGDNSEEEQPSVRRSSRPSKLPAKLMTSCFDIKLKIWMKNMSTTPN</sequence>
<dbReference type="InterPro" id="IPR039537">
    <property type="entry name" value="Retrotran_Ty1/copia-like"/>
</dbReference>
<dbReference type="PANTHER" id="PTHR42648:SF31">
    <property type="entry name" value="RNA-DIRECTED DNA POLYMERASE"/>
    <property type="match status" value="1"/>
</dbReference>
<keyword evidence="4" id="KW-1185">Reference proteome</keyword>
<evidence type="ECO:0000256" key="1">
    <source>
        <dbReference type="SAM" id="MobiDB-lite"/>
    </source>
</evidence>
<evidence type="ECO:0000313" key="3">
    <source>
        <dbReference type="EMBL" id="GJT42560.1"/>
    </source>
</evidence>
<dbReference type="EMBL" id="BQNB010015656">
    <property type="protein sequence ID" value="GJT42560.1"/>
    <property type="molecule type" value="Genomic_DNA"/>
</dbReference>
<accession>A0ABQ5DTM3</accession>
<name>A0ABQ5DTM3_9ASTR</name>
<reference evidence="3" key="2">
    <citation type="submission" date="2022-01" db="EMBL/GenBank/DDBJ databases">
        <authorList>
            <person name="Yamashiro T."/>
            <person name="Shiraishi A."/>
            <person name="Satake H."/>
            <person name="Nakayama K."/>
        </authorList>
    </citation>
    <scope>NUCLEOTIDE SEQUENCE</scope>
</reference>
<dbReference type="Proteomes" id="UP001151760">
    <property type="component" value="Unassembled WGS sequence"/>
</dbReference>
<dbReference type="InterPro" id="IPR001584">
    <property type="entry name" value="Integrase_cat-core"/>
</dbReference>
<dbReference type="Gene3D" id="3.30.420.10">
    <property type="entry name" value="Ribonuclease H-like superfamily/Ribonuclease H"/>
    <property type="match status" value="1"/>
</dbReference>
<dbReference type="SUPFAM" id="SSF53098">
    <property type="entry name" value="Ribonuclease H-like"/>
    <property type="match status" value="1"/>
</dbReference>
<feature type="region of interest" description="Disordered" evidence="1">
    <location>
        <begin position="444"/>
        <end position="526"/>
    </location>
</feature>
<evidence type="ECO:0000313" key="4">
    <source>
        <dbReference type="Proteomes" id="UP001151760"/>
    </source>
</evidence>